<feature type="signal peptide" evidence="1">
    <location>
        <begin position="1"/>
        <end position="21"/>
    </location>
</feature>
<keyword evidence="4" id="KW-1185">Reference proteome</keyword>
<accession>A0A8J6QB74</accession>
<dbReference type="InterPro" id="IPR027843">
    <property type="entry name" value="DUF4440"/>
</dbReference>
<dbReference type="Proteomes" id="UP000600588">
    <property type="component" value="Unassembled WGS sequence"/>
</dbReference>
<gene>
    <name evidence="3" type="ORF">ICJ83_11205</name>
</gene>
<feature type="chain" id="PRO_5035241294" evidence="1">
    <location>
        <begin position="22"/>
        <end position="147"/>
    </location>
</feature>
<proteinExistence type="predicted"/>
<evidence type="ECO:0000256" key="1">
    <source>
        <dbReference type="SAM" id="SignalP"/>
    </source>
</evidence>
<dbReference type="InterPro" id="IPR032710">
    <property type="entry name" value="NTF2-like_dom_sf"/>
</dbReference>
<evidence type="ECO:0000259" key="2">
    <source>
        <dbReference type="Pfam" id="PF14534"/>
    </source>
</evidence>
<evidence type="ECO:0000313" key="3">
    <source>
        <dbReference type="EMBL" id="MBD0832701.1"/>
    </source>
</evidence>
<comment type="caution">
    <text evidence="3">The sequence shown here is derived from an EMBL/GenBank/DDBJ whole genome shotgun (WGS) entry which is preliminary data.</text>
</comment>
<sequence>MKPLIAILIFTLSFSACNQKAASSAEQIELWKSEITQSEKQFSEMAQKDGMKVAFLHFVADDGVLLRSNNLIKGKDEIREYMKNSNSKGLKWKPDFVDVASSGDMGYTYGTYTFTYKNSFGNDTITKGIFHTVWKRQKDGNWKFVWD</sequence>
<feature type="domain" description="DUF4440" evidence="2">
    <location>
        <begin position="46"/>
        <end position="143"/>
    </location>
</feature>
<dbReference type="AlphaFoldDB" id="A0A8J6QB74"/>
<dbReference type="Gene3D" id="3.10.450.50">
    <property type="match status" value="1"/>
</dbReference>
<name>A0A8J6QB74_9FLAO</name>
<dbReference type="PROSITE" id="PS51257">
    <property type="entry name" value="PROKAR_LIPOPROTEIN"/>
    <property type="match status" value="1"/>
</dbReference>
<dbReference type="SUPFAM" id="SSF54427">
    <property type="entry name" value="NTF2-like"/>
    <property type="match status" value="1"/>
</dbReference>
<protein>
    <submittedName>
        <fullName evidence="3">Nuclear transport factor 2 family protein</fullName>
    </submittedName>
</protein>
<evidence type="ECO:0000313" key="4">
    <source>
        <dbReference type="Proteomes" id="UP000600588"/>
    </source>
</evidence>
<dbReference type="EMBL" id="JACVXB010000004">
    <property type="protein sequence ID" value="MBD0832701.1"/>
    <property type="molecule type" value="Genomic_DNA"/>
</dbReference>
<dbReference type="RefSeq" id="WP_188230486.1">
    <property type="nucleotide sequence ID" value="NZ_JACVXB010000004.1"/>
</dbReference>
<reference evidence="3 4" key="1">
    <citation type="submission" date="2020-09" db="EMBL/GenBank/DDBJ databases">
        <title>TT11 complete genome.</title>
        <authorList>
            <person name="Wu Z."/>
        </authorList>
    </citation>
    <scope>NUCLEOTIDE SEQUENCE [LARGE SCALE GENOMIC DNA]</scope>
    <source>
        <strain evidence="3 4">TT11</strain>
    </source>
</reference>
<organism evidence="3 4">
    <name type="scientific">Aestuariibaculum sediminum</name>
    <dbReference type="NCBI Taxonomy" id="2770637"/>
    <lineage>
        <taxon>Bacteria</taxon>
        <taxon>Pseudomonadati</taxon>
        <taxon>Bacteroidota</taxon>
        <taxon>Flavobacteriia</taxon>
        <taxon>Flavobacteriales</taxon>
        <taxon>Flavobacteriaceae</taxon>
    </lineage>
</organism>
<keyword evidence="1" id="KW-0732">Signal</keyword>
<dbReference type="Pfam" id="PF14534">
    <property type="entry name" value="DUF4440"/>
    <property type="match status" value="1"/>
</dbReference>